<dbReference type="PANTHER" id="PTHR12983:SF9">
    <property type="entry name" value="E3 UBIQUITIN-PROTEIN LIGASE RNF10"/>
    <property type="match status" value="1"/>
</dbReference>
<dbReference type="InterPro" id="IPR017907">
    <property type="entry name" value="Znf_RING_CS"/>
</dbReference>
<evidence type="ECO:0000256" key="1">
    <source>
        <dbReference type="ARBA" id="ARBA00004496"/>
    </source>
</evidence>
<evidence type="ECO:0000256" key="7">
    <source>
        <dbReference type="SAM" id="MobiDB-lite"/>
    </source>
</evidence>
<feature type="compositionally biased region" description="Polar residues" evidence="7">
    <location>
        <begin position="44"/>
        <end position="54"/>
    </location>
</feature>
<keyword evidence="4 6" id="KW-0863">Zinc-finger</keyword>
<feature type="compositionally biased region" description="Basic residues" evidence="7">
    <location>
        <begin position="569"/>
        <end position="579"/>
    </location>
</feature>
<feature type="domain" description="RING-type" evidence="8">
    <location>
        <begin position="169"/>
        <end position="211"/>
    </location>
</feature>
<dbReference type="GO" id="GO:0000976">
    <property type="term" value="F:transcription cis-regulatory region binding"/>
    <property type="evidence" value="ECO:0007669"/>
    <property type="project" value="TreeGrafter"/>
</dbReference>
<dbReference type="CDD" id="cd16536">
    <property type="entry name" value="RING-HC_RNF10"/>
    <property type="match status" value="1"/>
</dbReference>
<evidence type="ECO:0000256" key="3">
    <source>
        <dbReference type="ARBA" id="ARBA00022723"/>
    </source>
</evidence>
<sequence>MPVDTVQGVEGVGRAPSHLALSMSMSSTVVDSKSRSSSIASGSTATVLRSQQNAPARRKGRQVQDVNHLLGFTLPPRSAPPLASAPRRSNKRNPAYHGSFDRARYIHTFRFVVKPDKDYTANLADHDVRLDWADILQVILPTASSALSTVSSTPTATVLDQQPGSAPTCPICLSGPTAPRMTKCGHVFCFPCILHYLALADGQKWRKCPVCWDSVYAKDLKVVKWHDAVTSAQYDSSPTADLVALSIEDPSHSLLHDHSRHTTTESHGPTPGGEPLKMRLIRRPQISTLALPRSDTWPSEAVPPLRAPWNFSPDAFTFAKFMLGSPDYLKEELESNMRELEQEVSTLRRWGRQGGTDEELGIVFVRAAMAKVTEQIDKVAHLKTTSVMTARKKALKEIQEIRDRPGKLALGPPLPVFSETSSSEVEDAPNELLGIRSSNGGRILSGDAPIFQPGYPRPRPRPQRKNVNPAPALDTDSTYYFYQAASGQNIYLHPLDIKILKSHFGTYQGMPDVISVKVEGVDEGSMNDDLRWRCRWLTHLPTSCDVVFIEADLSSVIPVSSLEPYSHALKQRRTKRRDKARREDKAKLKSEQKEVEARPVYMSTYGSMGVGGVGSNTWNNVPMTTASTQMMMASTTAFPPPSSGSNPGNSWGDAHGFPSSVSPTRPPPISTGENQASSTTANADSLSAPRSFASALHSSSRPSATRTSHGHDLDDWDDAGFDERWHDFEDRLHGASSTSFASLHSRGVNNNRGGGSASGSNAGGGTGGKDGNTTPKQAFGGKKGRKAALTLNLSGAAMRGTG</sequence>
<evidence type="ECO:0000256" key="4">
    <source>
        <dbReference type="ARBA" id="ARBA00022771"/>
    </source>
</evidence>
<dbReference type="GO" id="GO:0005737">
    <property type="term" value="C:cytoplasm"/>
    <property type="evidence" value="ECO:0007669"/>
    <property type="project" value="UniProtKB-SubCell"/>
</dbReference>
<keyword evidence="3" id="KW-0479">Metal-binding</keyword>
<feature type="compositionally biased region" description="Basic and acidic residues" evidence="7">
    <location>
        <begin position="254"/>
        <end position="264"/>
    </location>
</feature>
<proteinExistence type="predicted"/>
<feature type="region of interest" description="Disordered" evidence="7">
    <location>
        <begin position="634"/>
        <end position="714"/>
    </location>
</feature>
<comment type="subcellular location">
    <subcellularLocation>
        <location evidence="1">Cytoplasm</location>
    </subcellularLocation>
</comment>
<dbReference type="Pfam" id="PF00097">
    <property type="entry name" value="zf-C3HC4"/>
    <property type="match status" value="1"/>
</dbReference>
<feature type="compositionally biased region" description="Basic and acidic residues" evidence="7">
    <location>
        <begin position="580"/>
        <end position="595"/>
    </location>
</feature>
<feature type="region of interest" description="Disordered" evidence="7">
    <location>
        <begin position="33"/>
        <end position="97"/>
    </location>
</feature>
<keyword evidence="10" id="KW-1185">Reference proteome</keyword>
<dbReference type="GO" id="GO:0045944">
    <property type="term" value="P:positive regulation of transcription by RNA polymerase II"/>
    <property type="evidence" value="ECO:0007669"/>
    <property type="project" value="TreeGrafter"/>
</dbReference>
<dbReference type="InterPro" id="IPR039739">
    <property type="entry name" value="MAG2/RNF10"/>
</dbReference>
<feature type="region of interest" description="Disordered" evidence="7">
    <location>
        <begin position="254"/>
        <end position="276"/>
    </location>
</feature>
<evidence type="ECO:0000256" key="5">
    <source>
        <dbReference type="ARBA" id="ARBA00022833"/>
    </source>
</evidence>
<protein>
    <submittedName>
        <fullName evidence="9">BQ2448_5343 protein</fullName>
    </submittedName>
</protein>
<dbReference type="InterPro" id="IPR013083">
    <property type="entry name" value="Znf_RING/FYVE/PHD"/>
</dbReference>
<accession>A0A238F0Q7</accession>
<dbReference type="EMBL" id="FMSP01000002">
    <property type="protein sequence ID" value="SCV67732.1"/>
    <property type="molecule type" value="Genomic_DNA"/>
</dbReference>
<organism evidence="9 10">
    <name type="scientific">Microbotryum intermedium</name>
    <dbReference type="NCBI Taxonomy" id="269621"/>
    <lineage>
        <taxon>Eukaryota</taxon>
        <taxon>Fungi</taxon>
        <taxon>Dikarya</taxon>
        <taxon>Basidiomycota</taxon>
        <taxon>Pucciniomycotina</taxon>
        <taxon>Microbotryomycetes</taxon>
        <taxon>Microbotryales</taxon>
        <taxon>Microbotryaceae</taxon>
        <taxon>Microbotryum</taxon>
    </lineage>
</organism>
<dbReference type="Gene3D" id="3.30.40.10">
    <property type="entry name" value="Zinc/RING finger domain, C3HC4 (zinc finger)"/>
    <property type="match status" value="1"/>
</dbReference>
<feature type="compositionally biased region" description="Gly residues" evidence="7">
    <location>
        <begin position="752"/>
        <end position="770"/>
    </location>
</feature>
<evidence type="ECO:0000313" key="9">
    <source>
        <dbReference type="EMBL" id="SCV67732.1"/>
    </source>
</evidence>
<evidence type="ECO:0000256" key="2">
    <source>
        <dbReference type="ARBA" id="ARBA00022490"/>
    </source>
</evidence>
<evidence type="ECO:0000313" key="10">
    <source>
        <dbReference type="Proteomes" id="UP000198372"/>
    </source>
</evidence>
<dbReference type="STRING" id="269621.A0A238F0Q7"/>
<dbReference type="InterPro" id="IPR018957">
    <property type="entry name" value="Znf_C3HC4_RING-type"/>
</dbReference>
<feature type="compositionally biased region" description="Polar residues" evidence="7">
    <location>
        <begin position="696"/>
        <end position="707"/>
    </location>
</feature>
<feature type="compositionally biased region" description="Low complexity" evidence="7">
    <location>
        <begin position="634"/>
        <end position="650"/>
    </location>
</feature>
<name>A0A238F0Q7_9BASI</name>
<dbReference type="AlphaFoldDB" id="A0A238F0Q7"/>
<feature type="region of interest" description="Disordered" evidence="7">
    <location>
        <begin position="443"/>
        <end position="470"/>
    </location>
</feature>
<gene>
    <name evidence="9" type="ORF">BQ2448_5343</name>
</gene>
<dbReference type="PROSITE" id="PS00518">
    <property type="entry name" value="ZF_RING_1"/>
    <property type="match status" value="1"/>
</dbReference>
<feature type="region of interest" description="Disordered" evidence="7">
    <location>
        <begin position="743"/>
        <end position="802"/>
    </location>
</feature>
<dbReference type="PROSITE" id="PS50089">
    <property type="entry name" value="ZF_RING_2"/>
    <property type="match status" value="1"/>
</dbReference>
<keyword evidence="2" id="KW-0963">Cytoplasm</keyword>
<feature type="compositionally biased region" description="Polar residues" evidence="7">
    <location>
        <begin position="671"/>
        <end position="685"/>
    </location>
</feature>
<evidence type="ECO:0000256" key="6">
    <source>
        <dbReference type="PROSITE-ProRule" id="PRU00175"/>
    </source>
</evidence>
<dbReference type="Proteomes" id="UP000198372">
    <property type="component" value="Unassembled WGS sequence"/>
</dbReference>
<feature type="compositionally biased region" description="Low complexity" evidence="7">
    <location>
        <begin position="33"/>
        <end position="43"/>
    </location>
</feature>
<dbReference type="InterPro" id="IPR001841">
    <property type="entry name" value="Znf_RING"/>
</dbReference>
<feature type="region of interest" description="Disordered" evidence="7">
    <location>
        <begin position="568"/>
        <end position="595"/>
    </location>
</feature>
<dbReference type="SUPFAM" id="SSF57850">
    <property type="entry name" value="RING/U-box"/>
    <property type="match status" value="1"/>
</dbReference>
<dbReference type="OrthoDB" id="302966at2759"/>
<dbReference type="SMART" id="SM00184">
    <property type="entry name" value="RING"/>
    <property type="match status" value="1"/>
</dbReference>
<dbReference type="PANTHER" id="PTHR12983">
    <property type="entry name" value="RING FINGER 10 FAMILY MEMBER"/>
    <property type="match status" value="1"/>
</dbReference>
<reference evidence="10" key="1">
    <citation type="submission" date="2016-09" db="EMBL/GenBank/DDBJ databases">
        <authorList>
            <person name="Jeantristanb JTB J.-T."/>
            <person name="Ricardo R."/>
        </authorList>
    </citation>
    <scope>NUCLEOTIDE SEQUENCE [LARGE SCALE GENOMIC DNA]</scope>
</reference>
<keyword evidence="5" id="KW-0862">Zinc</keyword>
<dbReference type="GO" id="GO:0008270">
    <property type="term" value="F:zinc ion binding"/>
    <property type="evidence" value="ECO:0007669"/>
    <property type="project" value="UniProtKB-KW"/>
</dbReference>
<evidence type="ECO:0000259" key="8">
    <source>
        <dbReference type="PROSITE" id="PS50089"/>
    </source>
</evidence>
<feature type="compositionally biased region" description="Low complexity" evidence="7">
    <location>
        <begin position="74"/>
        <end position="87"/>
    </location>
</feature>